<reference evidence="6" key="1">
    <citation type="submission" date="2016-11" db="EMBL/GenBank/DDBJ databases">
        <authorList>
            <person name="Varghese N."/>
            <person name="Submissions S."/>
        </authorList>
    </citation>
    <scope>NUCLEOTIDE SEQUENCE [LARGE SCALE GENOMIC DNA]</scope>
    <source>
        <strain evidence="6">DSM 26134</strain>
    </source>
</reference>
<dbReference type="InterPro" id="IPR037923">
    <property type="entry name" value="HTH-like"/>
</dbReference>
<dbReference type="InterPro" id="IPR020449">
    <property type="entry name" value="Tscrpt_reg_AraC-type_HTH"/>
</dbReference>
<dbReference type="SUPFAM" id="SSF46689">
    <property type="entry name" value="Homeodomain-like"/>
    <property type="match status" value="1"/>
</dbReference>
<dbReference type="PRINTS" id="PR00032">
    <property type="entry name" value="HTHARAC"/>
</dbReference>
<dbReference type="InterPro" id="IPR003313">
    <property type="entry name" value="AraC-bd"/>
</dbReference>
<dbReference type="Proteomes" id="UP000184474">
    <property type="component" value="Unassembled WGS sequence"/>
</dbReference>
<evidence type="ECO:0000256" key="1">
    <source>
        <dbReference type="ARBA" id="ARBA00023015"/>
    </source>
</evidence>
<name>A0A1M6UBK4_REIAG</name>
<dbReference type="Pfam" id="PF12833">
    <property type="entry name" value="HTH_18"/>
    <property type="match status" value="1"/>
</dbReference>
<dbReference type="AlphaFoldDB" id="A0A1M6UBK4"/>
<evidence type="ECO:0000313" key="5">
    <source>
        <dbReference type="EMBL" id="SHK66559.1"/>
    </source>
</evidence>
<dbReference type="GO" id="GO:0003700">
    <property type="term" value="F:DNA-binding transcription factor activity"/>
    <property type="evidence" value="ECO:0007669"/>
    <property type="project" value="InterPro"/>
</dbReference>
<keyword evidence="6" id="KW-1185">Reference proteome</keyword>
<dbReference type="Pfam" id="PF02311">
    <property type="entry name" value="AraC_binding"/>
    <property type="match status" value="1"/>
</dbReference>
<gene>
    <name evidence="5" type="ORF">SAMN04488028_10747</name>
</gene>
<dbReference type="EMBL" id="FRAA01000007">
    <property type="protein sequence ID" value="SHK66559.1"/>
    <property type="molecule type" value="Genomic_DNA"/>
</dbReference>
<feature type="domain" description="HTH araC/xylS-type" evidence="4">
    <location>
        <begin position="216"/>
        <end position="295"/>
    </location>
</feature>
<sequence>MNVRSNSPNYNRTLKAKSDIPIYNQSSEAIGGIQIVKSSLQGIDYPPEKMGAHRDEFYVFFVLTKGNVVVLCDNIAVELNEIGIGFIKPFQVHAAKHISNNTTGYFISIAPFLVPDACLEIFQPLQISEQGKKIDPLFQDDFLNLVSLLHNSFEKQKQNKPQIINGLFNALIYEIANLFQSSERTIPKPRNQSTVISTNFKKLISKSNFLESPSFFAKKLNISASHLTDCVNASTGKPTTYWLQNAMIIEAQRLLYYTENDVKEIAFSLGFKDHSYFSRMFKKLTHETPLAFRKKFRK</sequence>
<evidence type="ECO:0000259" key="4">
    <source>
        <dbReference type="PROSITE" id="PS01124"/>
    </source>
</evidence>
<keyword evidence="1" id="KW-0805">Transcription regulation</keyword>
<dbReference type="SMART" id="SM00342">
    <property type="entry name" value="HTH_ARAC"/>
    <property type="match status" value="1"/>
</dbReference>
<dbReference type="InterPro" id="IPR009057">
    <property type="entry name" value="Homeodomain-like_sf"/>
</dbReference>
<accession>A0A1M6UBK4</accession>
<organism evidence="5 6">
    <name type="scientific">Reichenbachiella agariperforans</name>
    <dbReference type="NCBI Taxonomy" id="156994"/>
    <lineage>
        <taxon>Bacteria</taxon>
        <taxon>Pseudomonadati</taxon>
        <taxon>Bacteroidota</taxon>
        <taxon>Cytophagia</taxon>
        <taxon>Cytophagales</taxon>
        <taxon>Reichenbachiellaceae</taxon>
        <taxon>Reichenbachiella</taxon>
    </lineage>
</organism>
<keyword evidence="2 5" id="KW-0238">DNA-binding</keyword>
<dbReference type="PROSITE" id="PS01124">
    <property type="entry name" value="HTH_ARAC_FAMILY_2"/>
    <property type="match status" value="1"/>
</dbReference>
<dbReference type="SUPFAM" id="SSF51215">
    <property type="entry name" value="Regulatory protein AraC"/>
    <property type="match status" value="1"/>
</dbReference>
<protein>
    <submittedName>
        <fullName evidence="5">AraC-type DNA-binding protein</fullName>
    </submittedName>
</protein>
<keyword evidence="3" id="KW-0804">Transcription</keyword>
<dbReference type="GO" id="GO:0043565">
    <property type="term" value="F:sequence-specific DNA binding"/>
    <property type="evidence" value="ECO:0007669"/>
    <property type="project" value="InterPro"/>
</dbReference>
<dbReference type="PANTHER" id="PTHR43280">
    <property type="entry name" value="ARAC-FAMILY TRANSCRIPTIONAL REGULATOR"/>
    <property type="match status" value="1"/>
</dbReference>
<dbReference type="PANTHER" id="PTHR43280:SF32">
    <property type="entry name" value="TRANSCRIPTIONAL REGULATORY PROTEIN"/>
    <property type="match status" value="1"/>
</dbReference>
<proteinExistence type="predicted"/>
<dbReference type="Gene3D" id="1.10.10.60">
    <property type="entry name" value="Homeodomain-like"/>
    <property type="match status" value="1"/>
</dbReference>
<evidence type="ECO:0000313" key="6">
    <source>
        <dbReference type="Proteomes" id="UP000184474"/>
    </source>
</evidence>
<evidence type="ECO:0000256" key="2">
    <source>
        <dbReference type="ARBA" id="ARBA00023125"/>
    </source>
</evidence>
<dbReference type="STRING" id="156994.SAMN04488028_10747"/>
<evidence type="ECO:0000256" key="3">
    <source>
        <dbReference type="ARBA" id="ARBA00023163"/>
    </source>
</evidence>
<dbReference type="InterPro" id="IPR018060">
    <property type="entry name" value="HTH_AraC"/>
</dbReference>